<dbReference type="RefSeq" id="WP_307200441.1">
    <property type="nucleotide sequence ID" value="NZ_JAUSSU010000001.1"/>
</dbReference>
<reference evidence="1 2" key="1">
    <citation type="submission" date="2023-07" db="EMBL/GenBank/DDBJ databases">
        <title>Sorghum-associated microbial communities from plants grown in Nebraska, USA.</title>
        <authorList>
            <person name="Schachtman D."/>
        </authorList>
    </citation>
    <scope>NUCLEOTIDE SEQUENCE [LARGE SCALE GENOMIC DNA]</scope>
    <source>
        <strain evidence="1 2">CC482</strain>
    </source>
</reference>
<protein>
    <submittedName>
        <fullName evidence="1">Uncharacterized protein</fullName>
    </submittedName>
</protein>
<accession>A0ABT9TUA8</accession>
<keyword evidence="2" id="KW-1185">Reference proteome</keyword>
<sequence>MMVDEFEFFRKVRAYYCKVPFLVRFKYKMSHKVEKAATASGSFSCRVNPHTQIVEYVMQLNSDIIARPHSEQSSFLFSSVYEEIPPQAIRIDNHLIHSARYPIPIEYDWQKFVMNGAEEAVSVQSMQQLFKKWKLLGSDGQQVNADIKVERVEIEWYH</sequence>
<evidence type="ECO:0000313" key="2">
    <source>
        <dbReference type="Proteomes" id="UP001229346"/>
    </source>
</evidence>
<evidence type="ECO:0000313" key="1">
    <source>
        <dbReference type="EMBL" id="MDQ0110941.1"/>
    </source>
</evidence>
<proteinExistence type="predicted"/>
<organism evidence="1 2">
    <name type="scientific">Paenibacillus harenae</name>
    <dbReference type="NCBI Taxonomy" id="306543"/>
    <lineage>
        <taxon>Bacteria</taxon>
        <taxon>Bacillati</taxon>
        <taxon>Bacillota</taxon>
        <taxon>Bacilli</taxon>
        <taxon>Bacillales</taxon>
        <taxon>Paenibacillaceae</taxon>
        <taxon>Paenibacillus</taxon>
    </lineage>
</organism>
<comment type="caution">
    <text evidence="1">The sequence shown here is derived from an EMBL/GenBank/DDBJ whole genome shotgun (WGS) entry which is preliminary data.</text>
</comment>
<gene>
    <name evidence="1" type="ORF">J2T15_000357</name>
</gene>
<dbReference type="Proteomes" id="UP001229346">
    <property type="component" value="Unassembled WGS sequence"/>
</dbReference>
<name>A0ABT9TUA8_PAEHA</name>
<dbReference type="EMBL" id="JAUSSU010000001">
    <property type="protein sequence ID" value="MDQ0110941.1"/>
    <property type="molecule type" value="Genomic_DNA"/>
</dbReference>